<reference evidence="2" key="1">
    <citation type="submission" date="2023-03" db="EMBL/GenBank/DDBJ databases">
        <authorList>
            <person name="Julca I."/>
        </authorList>
    </citation>
    <scope>NUCLEOTIDE SEQUENCE</scope>
</reference>
<dbReference type="AlphaFoldDB" id="A0AAV1DDY8"/>
<dbReference type="EMBL" id="OX459122">
    <property type="protein sequence ID" value="CAI9106075.1"/>
    <property type="molecule type" value="Genomic_DNA"/>
</dbReference>
<evidence type="ECO:0000313" key="2">
    <source>
        <dbReference type="EMBL" id="CAI9106075.1"/>
    </source>
</evidence>
<organism evidence="2 3">
    <name type="scientific">Oldenlandia corymbosa var. corymbosa</name>
    <dbReference type="NCBI Taxonomy" id="529605"/>
    <lineage>
        <taxon>Eukaryota</taxon>
        <taxon>Viridiplantae</taxon>
        <taxon>Streptophyta</taxon>
        <taxon>Embryophyta</taxon>
        <taxon>Tracheophyta</taxon>
        <taxon>Spermatophyta</taxon>
        <taxon>Magnoliopsida</taxon>
        <taxon>eudicotyledons</taxon>
        <taxon>Gunneridae</taxon>
        <taxon>Pentapetalae</taxon>
        <taxon>asterids</taxon>
        <taxon>lamiids</taxon>
        <taxon>Gentianales</taxon>
        <taxon>Rubiaceae</taxon>
        <taxon>Rubioideae</taxon>
        <taxon>Spermacoceae</taxon>
        <taxon>Hedyotis-Oldenlandia complex</taxon>
        <taxon>Oldenlandia</taxon>
    </lineage>
</organism>
<feature type="region of interest" description="Disordered" evidence="1">
    <location>
        <begin position="107"/>
        <end position="132"/>
    </location>
</feature>
<name>A0AAV1DDY8_OLDCO</name>
<sequence length="132" mass="14859">MWRPAPKNVAVKDDVNCQSSNKFLALQEIDNDGAIQLNENGDDVEDGFTKDMIEESATEPMLKEGDPDEGLLAVAKASTPNQVEEKEQRMIENMENFEKIIAQVTKGEEPDFISANKQRKIPSANRNPRVRR</sequence>
<proteinExistence type="predicted"/>
<dbReference type="Proteomes" id="UP001161247">
    <property type="component" value="Chromosome 5"/>
</dbReference>
<protein>
    <submittedName>
        <fullName evidence="2">OLC1v1005133C1</fullName>
    </submittedName>
</protein>
<accession>A0AAV1DDY8</accession>
<keyword evidence="3" id="KW-1185">Reference proteome</keyword>
<gene>
    <name evidence="2" type="ORF">OLC1_LOCUS14646</name>
</gene>
<evidence type="ECO:0000313" key="3">
    <source>
        <dbReference type="Proteomes" id="UP001161247"/>
    </source>
</evidence>
<evidence type="ECO:0000256" key="1">
    <source>
        <dbReference type="SAM" id="MobiDB-lite"/>
    </source>
</evidence>